<evidence type="ECO:0000313" key="2">
    <source>
        <dbReference type="EMBL" id="OPA81424.1"/>
    </source>
</evidence>
<dbReference type="AlphaFoldDB" id="A0A1T2XNH1"/>
<keyword evidence="3" id="KW-1185">Reference proteome</keyword>
<comment type="caution">
    <text evidence="2">The sequence shown here is derived from an EMBL/GenBank/DDBJ whole genome shotgun (WGS) entry which is preliminary data.</text>
</comment>
<dbReference type="STRING" id="1324314.BVG16_03695"/>
<keyword evidence="1" id="KW-0472">Membrane</keyword>
<feature type="transmembrane region" description="Helical" evidence="1">
    <location>
        <begin position="111"/>
        <end position="133"/>
    </location>
</feature>
<feature type="transmembrane region" description="Helical" evidence="1">
    <location>
        <begin position="175"/>
        <end position="196"/>
    </location>
</feature>
<gene>
    <name evidence="2" type="ORF">BVG16_03695</name>
</gene>
<dbReference type="OrthoDB" id="2608899at2"/>
<dbReference type="Proteomes" id="UP000190188">
    <property type="component" value="Unassembled WGS sequence"/>
</dbReference>
<feature type="transmembrane region" description="Helical" evidence="1">
    <location>
        <begin position="86"/>
        <end position="105"/>
    </location>
</feature>
<evidence type="ECO:0000313" key="3">
    <source>
        <dbReference type="Proteomes" id="UP000190188"/>
    </source>
</evidence>
<reference evidence="2 3" key="1">
    <citation type="submission" date="2017-01" db="EMBL/GenBank/DDBJ databases">
        <title>Genome analysis of Paenibacillus selenitrireducens ES3-24.</title>
        <authorList>
            <person name="Xu D."/>
            <person name="Yao R."/>
            <person name="Zheng S."/>
        </authorList>
    </citation>
    <scope>NUCLEOTIDE SEQUENCE [LARGE SCALE GENOMIC DNA]</scope>
    <source>
        <strain evidence="2 3">ES3-24</strain>
    </source>
</reference>
<feature type="transmembrane region" description="Helical" evidence="1">
    <location>
        <begin position="140"/>
        <end position="163"/>
    </location>
</feature>
<keyword evidence="1" id="KW-0812">Transmembrane</keyword>
<evidence type="ECO:0000256" key="1">
    <source>
        <dbReference type="SAM" id="Phobius"/>
    </source>
</evidence>
<feature type="transmembrane region" description="Helical" evidence="1">
    <location>
        <begin position="61"/>
        <end position="79"/>
    </location>
</feature>
<dbReference type="RefSeq" id="WP_078497161.1">
    <property type="nucleotide sequence ID" value="NZ_MSZX01000001.1"/>
</dbReference>
<dbReference type="Pfam" id="PF24124">
    <property type="entry name" value="YphA"/>
    <property type="match status" value="1"/>
</dbReference>
<dbReference type="EMBL" id="MSZX01000001">
    <property type="protein sequence ID" value="OPA81424.1"/>
    <property type="molecule type" value="Genomic_DNA"/>
</dbReference>
<feature type="transmembrane region" description="Helical" evidence="1">
    <location>
        <begin position="37"/>
        <end position="55"/>
    </location>
</feature>
<organism evidence="2 3">
    <name type="scientific">Paenibacillus selenitireducens</name>
    <dbReference type="NCBI Taxonomy" id="1324314"/>
    <lineage>
        <taxon>Bacteria</taxon>
        <taxon>Bacillati</taxon>
        <taxon>Bacillota</taxon>
        <taxon>Bacilli</taxon>
        <taxon>Bacillales</taxon>
        <taxon>Paenibacillaceae</taxon>
        <taxon>Paenibacillus</taxon>
    </lineage>
</organism>
<proteinExistence type="predicted"/>
<keyword evidence="1" id="KW-1133">Transmembrane helix</keyword>
<accession>A0A1T2XNH1</accession>
<dbReference type="InterPro" id="IPR014617">
    <property type="entry name" value="YphA_Bacsu"/>
</dbReference>
<protein>
    <submittedName>
        <fullName evidence="2">Uncharacterized protein</fullName>
    </submittedName>
</protein>
<name>A0A1T2XNH1_9BACL</name>
<sequence>MILLNAGTIAILVYLIVLILIVSGWKEVFMKSLSYRACLLFMLGWLICVFMNLQITPNIRLNAGIVVLLSSALLCFFQIQVWYRKLYVLTVTVLIGTVYALFGHFVRMDPIFIWVSPVWDPVIVATLCVLLAVQSIEEQMVVITIAFLLGDGLLQWISGGHHVISLGTAGWYDQWWLAIVVARLSAWCWESAMIVGKQTAGFVYRRVKSWKK</sequence>
<feature type="transmembrane region" description="Helical" evidence="1">
    <location>
        <begin position="6"/>
        <end position="25"/>
    </location>
</feature>